<organism evidence="2">
    <name type="scientific">Xanthomonas hortorum pv. gardneri</name>
    <dbReference type="NCBI Taxonomy" id="2754056"/>
    <lineage>
        <taxon>Bacteria</taxon>
        <taxon>Pseudomonadati</taxon>
        <taxon>Pseudomonadota</taxon>
        <taxon>Gammaproteobacteria</taxon>
        <taxon>Lysobacterales</taxon>
        <taxon>Lysobacteraceae</taxon>
        <taxon>Xanthomonas</taxon>
    </lineage>
</organism>
<evidence type="ECO:0000256" key="1">
    <source>
        <dbReference type="SAM" id="MobiDB-lite"/>
    </source>
</evidence>
<dbReference type="AlphaFoldDB" id="A0A0G8M843"/>
<evidence type="ECO:0000313" key="2">
    <source>
        <dbReference type="EMBL" id="CAD0299983.1"/>
    </source>
</evidence>
<evidence type="ECO:0008006" key="3">
    <source>
        <dbReference type="Google" id="ProtNLM"/>
    </source>
</evidence>
<dbReference type="STRING" id="90270.BI317_23955"/>
<name>A0A0G8M843_9XANT</name>
<feature type="compositionally biased region" description="Low complexity" evidence="1">
    <location>
        <begin position="1"/>
        <end position="20"/>
    </location>
</feature>
<dbReference type="RefSeq" id="WP_043910268.1">
    <property type="nucleotide sequence ID" value="NZ_CP018728.1"/>
</dbReference>
<proteinExistence type="predicted"/>
<dbReference type="GeneID" id="55514181"/>
<reference evidence="2" key="1">
    <citation type="submission" date="2020-07" db="EMBL/GenBank/DDBJ databases">
        <authorList>
            <person name="Pothier F. J."/>
        </authorList>
    </citation>
    <scope>NUCLEOTIDE SEQUENCE</scope>
    <source>
        <strain evidence="2">CFBP 8129</strain>
    </source>
</reference>
<feature type="region of interest" description="Disordered" evidence="1">
    <location>
        <begin position="1"/>
        <end position="69"/>
    </location>
</feature>
<gene>
    <name evidence="2" type="ORF">CFBP8129_02050</name>
</gene>
<dbReference type="EMBL" id="LR828253">
    <property type="protein sequence ID" value="CAD0299983.1"/>
    <property type="molecule type" value="Genomic_DNA"/>
</dbReference>
<dbReference type="EMBL" id="LR828253">
    <property type="protein sequence ID" value="CAD0299990.1"/>
    <property type="molecule type" value="Genomic_DNA"/>
</dbReference>
<accession>A0A0G8M843</accession>
<protein>
    <recommendedName>
        <fullName evidence="3">Type III effector HopX1</fullName>
    </recommendedName>
</protein>
<dbReference type="OrthoDB" id="6951038at2"/>
<sequence>MLPKLIAGTPGIAPAATPEPSSQSAAQRSDHQERPADAVGSSLPDALRQSRPRRTRSSSTSAVAAPHPSLSSDDLALAAYLLARDIDGRRVFQPEMDRLRKANESVGNTRRVLKFGRGNVGTDLRATGNESRFRTKAARQLKAELYMRGGGRFVAYAEQMQHSTTAATVLGSGNCGEYTSVTSIRHSSRLDAGETVHYVTSAGHGHAWAEARVPADDVSGASTIVMDGWAKGPAVLAPDSRFAANRGQVESQVQLDAATGREARVATNDLILELRAKGPAETQRRVRQSTTWTARLAAVIDDALLPLGLGGHWSEQPVLSDAFAARVRARLTLTANADLLARAKRIATEFGVAVPESTAQAHRIISATLELIALR</sequence>